<evidence type="ECO:0000256" key="1">
    <source>
        <dbReference type="ARBA" id="ARBA00009156"/>
    </source>
</evidence>
<feature type="domain" description="Carbohydrate kinase FGGY C-terminal" evidence="5">
    <location>
        <begin position="264"/>
        <end position="422"/>
    </location>
</feature>
<name>A0ABP8UH21_9ACTN</name>
<dbReference type="InterPro" id="IPR018485">
    <property type="entry name" value="FGGY_C"/>
</dbReference>
<dbReference type="PIRSF" id="PIRSF000538">
    <property type="entry name" value="GlpK"/>
    <property type="match status" value="1"/>
</dbReference>
<evidence type="ECO:0000259" key="5">
    <source>
        <dbReference type="Pfam" id="PF02782"/>
    </source>
</evidence>
<evidence type="ECO:0000313" key="7">
    <source>
        <dbReference type="Proteomes" id="UP001501442"/>
    </source>
</evidence>
<dbReference type="RefSeq" id="WP_345434840.1">
    <property type="nucleotide sequence ID" value="NZ_BAABHK010000010.1"/>
</dbReference>
<evidence type="ECO:0000313" key="6">
    <source>
        <dbReference type="EMBL" id="GAA4631853.1"/>
    </source>
</evidence>
<keyword evidence="2" id="KW-0808">Transferase</keyword>
<dbReference type="Gene3D" id="3.30.420.40">
    <property type="match status" value="2"/>
</dbReference>
<dbReference type="PANTHER" id="PTHR43095:SF3">
    <property type="entry name" value="L-XYLULOSE_3-KETO-L-GULONATE KINASE"/>
    <property type="match status" value="1"/>
</dbReference>
<dbReference type="Pfam" id="PF00370">
    <property type="entry name" value="FGGY_N"/>
    <property type="match status" value="1"/>
</dbReference>
<dbReference type="EMBL" id="BAABHK010000010">
    <property type="protein sequence ID" value="GAA4631853.1"/>
    <property type="molecule type" value="Genomic_DNA"/>
</dbReference>
<proteinExistence type="inferred from homology"/>
<dbReference type="SUPFAM" id="SSF53067">
    <property type="entry name" value="Actin-like ATPase domain"/>
    <property type="match status" value="2"/>
</dbReference>
<dbReference type="PANTHER" id="PTHR43095">
    <property type="entry name" value="SUGAR KINASE"/>
    <property type="match status" value="1"/>
</dbReference>
<comment type="caution">
    <text evidence="6">The sequence shown here is derived from an EMBL/GenBank/DDBJ whole genome shotgun (WGS) entry which is preliminary data.</text>
</comment>
<reference evidence="7" key="1">
    <citation type="journal article" date="2019" name="Int. J. Syst. Evol. Microbiol.">
        <title>The Global Catalogue of Microorganisms (GCM) 10K type strain sequencing project: providing services to taxonomists for standard genome sequencing and annotation.</title>
        <authorList>
            <consortium name="The Broad Institute Genomics Platform"/>
            <consortium name="The Broad Institute Genome Sequencing Center for Infectious Disease"/>
            <person name="Wu L."/>
            <person name="Ma J."/>
        </authorList>
    </citation>
    <scope>NUCLEOTIDE SEQUENCE [LARGE SCALE GENOMIC DNA]</scope>
    <source>
        <strain evidence="7">JCM 17939</strain>
    </source>
</reference>
<keyword evidence="7" id="KW-1185">Reference proteome</keyword>
<dbReference type="InterPro" id="IPR050406">
    <property type="entry name" value="FGGY_Carb_Kinase"/>
</dbReference>
<accession>A0ABP8UH21</accession>
<sequence>MFVGIDVGTSVVKASAFDEDGAVTAVVSEPTRLDVRDGRVEQDVDEVYDAVGTVLGTLTADAAPAFVGLTGQGDGVWLVDEHARPVRRALSWMDGRAVDVVAEWTADGVAEKVFRRTGNTMFPGCPAPALAWLDRHEPEALDAAATAGYCKDVVFQRFTGIRATDVSDASVPFLDPRTRTYDEGAIAACGLTHRRDLLAPIGDPLPAGESAAFGLRPGTPVAGGPFDLPACAIGAGVTERGDGLLIIGTTLACQVVIDTLDLSGEPTGFHLALPSPGRWLRAMPAMVGTAALDWVLTTTGVRHDEVSDLLGQSPPGARGVGVLPYFAPSGERAPFVEPRARAELSGISLETTRADLVRATCEGIAYAARHCLEAAGLTGELAVCGGGTKSDAWLRLFADVLGRPLRIAGGEVGARGAVLAAADRFGVGLDVAAWTRPEGVREPDSGRSAFYAEGYAAYLERVSDARERWQNAAGSAA</sequence>
<feature type="domain" description="Carbohydrate kinase FGGY N-terminal" evidence="4">
    <location>
        <begin position="1"/>
        <end position="234"/>
    </location>
</feature>
<gene>
    <name evidence="6" type="ORF">GCM10023196_062860</name>
</gene>
<dbReference type="GO" id="GO:0016301">
    <property type="term" value="F:kinase activity"/>
    <property type="evidence" value="ECO:0007669"/>
    <property type="project" value="UniProtKB-KW"/>
</dbReference>
<dbReference type="InterPro" id="IPR043129">
    <property type="entry name" value="ATPase_NBD"/>
</dbReference>
<dbReference type="InterPro" id="IPR000577">
    <property type="entry name" value="Carb_kinase_FGGY"/>
</dbReference>
<comment type="similarity">
    <text evidence="1">Belongs to the FGGY kinase family.</text>
</comment>
<protein>
    <submittedName>
        <fullName evidence="6">FGGY-family carbohydrate kinase</fullName>
    </submittedName>
</protein>
<dbReference type="Proteomes" id="UP001501442">
    <property type="component" value="Unassembled WGS sequence"/>
</dbReference>
<evidence type="ECO:0000259" key="4">
    <source>
        <dbReference type="Pfam" id="PF00370"/>
    </source>
</evidence>
<dbReference type="Pfam" id="PF02782">
    <property type="entry name" value="FGGY_C"/>
    <property type="match status" value="1"/>
</dbReference>
<keyword evidence="3 6" id="KW-0418">Kinase</keyword>
<dbReference type="InterPro" id="IPR018484">
    <property type="entry name" value="FGGY_N"/>
</dbReference>
<evidence type="ECO:0000256" key="3">
    <source>
        <dbReference type="ARBA" id="ARBA00022777"/>
    </source>
</evidence>
<organism evidence="6 7">
    <name type="scientific">Actinoallomurus vinaceus</name>
    <dbReference type="NCBI Taxonomy" id="1080074"/>
    <lineage>
        <taxon>Bacteria</taxon>
        <taxon>Bacillati</taxon>
        <taxon>Actinomycetota</taxon>
        <taxon>Actinomycetes</taxon>
        <taxon>Streptosporangiales</taxon>
        <taxon>Thermomonosporaceae</taxon>
        <taxon>Actinoallomurus</taxon>
    </lineage>
</organism>
<evidence type="ECO:0000256" key="2">
    <source>
        <dbReference type="ARBA" id="ARBA00022679"/>
    </source>
</evidence>